<dbReference type="Gramene" id="OB02G24120.1">
    <property type="protein sequence ID" value="OB02G24120.1"/>
    <property type="gene ID" value="OB02G24120"/>
</dbReference>
<dbReference type="PANTHER" id="PTHR37376:SF1">
    <property type="entry name" value="EXPRESSED PROTEIN"/>
    <property type="match status" value="1"/>
</dbReference>
<dbReference type="HOGENOM" id="CLU_981318_0_0_1"/>
<dbReference type="PANTHER" id="PTHR37376">
    <property type="entry name" value="EXPRESSED PROTEIN"/>
    <property type="match status" value="1"/>
</dbReference>
<dbReference type="Proteomes" id="UP000006038">
    <property type="component" value="Unassembled WGS sequence"/>
</dbReference>
<dbReference type="OMA" id="CTFNARE"/>
<name>J3LCP5_ORYBR</name>
<dbReference type="EnsemblPlants" id="OB02G24120.1">
    <property type="protein sequence ID" value="OB02G24120.1"/>
    <property type="gene ID" value="OB02G24120"/>
</dbReference>
<dbReference type="STRING" id="4533.J3LCP5"/>
<organism evidence="2">
    <name type="scientific">Oryza brachyantha</name>
    <name type="common">malo sina</name>
    <dbReference type="NCBI Taxonomy" id="4533"/>
    <lineage>
        <taxon>Eukaryota</taxon>
        <taxon>Viridiplantae</taxon>
        <taxon>Streptophyta</taxon>
        <taxon>Embryophyta</taxon>
        <taxon>Tracheophyta</taxon>
        <taxon>Spermatophyta</taxon>
        <taxon>Magnoliopsida</taxon>
        <taxon>Liliopsida</taxon>
        <taxon>Poales</taxon>
        <taxon>Poaceae</taxon>
        <taxon>BOP clade</taxon>
        <taxon>Oryzoideae</taxon>
        <taxon>Oryzeae</taxon>
        <taxon>Oryzinae</taxon>
        <taxon>Oryza</taxon>
    </lineage>
</organism>
<reference evidence="2" key="1">
    <citation type="submission" date="2013-04" db="UniProtKB">
        <authorList>
            <consortium name="EnsemblPlants"/>
        </authorList>
    </citation>
    <scope>IDENTIFICATION</scope>
</reference>
<evidence type="ECO:0000256" key="1">
    <source>
        <dbReference type="SAM" id="MobiDB-lite"/>
    </source>
</evidence>
<protein>
    <submittedName>
        <fullName evidence="2">Uncharacterized protein</fullName>
    </submittedName>
</protein>
<evidence type="ECO:0000313" key="2">
    <source>
        <dbReference type="EnsemblPlants" id="OB02G24120.1"/>
    </source>
</evidence>
<proteinExistence type="predicted"/>
<dbReference type="eggNOG" id="ENOG502S0X9">
    <property type="taxonomic scope" value="Eukaryota"/>
</dbReference>
<feature type="compositionally biased region" description="Basic and acidic residues" evidence="1">
    <location>
        <begin position="262"/>
        <end position="277"/>
    </location>
</feature>
<feature type="region of interest" description="Disordered" evidence="1">
    <location>
        <begin position="262"/>
        <end position="284"/>
    </location>
</feature>
<keyword evidence="3" id="KW-1185">Reference proteome</keyword>
<evidence type="ECO:0000313" key="3">
    <source>
        <dbReference type="Proteomes" id="UP000006038"/>
    </source>
</evidence>
<feature type="compositionally biased region" description="Pro residues" evidence="1">
    <location>
        <begin position="191"/>
        <end position="203"/>
    </location>
</feature>
<feature type="region of interest" description="Disordered" evidence="1">
    <location>
        <begin position="107"/>
        <end position="210"/>
    </location>
</feature>
<feature type="compositionally biased region" description="Polar residues" evidence="1">
    <location>
        <begin position="164"/>
        <end position="174"/>
    </location>
</feature>
<accession>J3LCP5</accession>
<sequence length="284" mass="30945">MVKLTMVCKCTFNAREFWYMISHCFPTPRASNVTFYVGPVDEVLKTWCMRLFWGNFQSFLQANKSFIPLVCNGVSSFPTSAPPLLALGRAAENPTTFLFYVIGMGSTSSPSSPPPPMIGRAGNLTVFITPPSPASKPRSSRRSESLRSGLSTPAPALRTPASPSPSLSSDQKTASPPAIPMKFSPHAAPVKAPPHPVQVPPPQYEKASAEGKHDGSTFGFFWDALARVQEAHASLDEYVANWFGLDQSKYQWALNDYYESTGKEVESGKPGKPKDLIASKVQKV</sequence>
<dbReference type="AlphaFoldDB" id="J3LCP5"/>